<evidence type="ECO:0000313" key="1">
    <source>
        <dbReference type="EMBL" id="GAC18947.1"/>
    </source>
</evidence>
<sequence>MKFVAQLFILIRLPINDNAVTNNGLTHIALLLILDKYSYLGNATRKFISKILFLD</sequence>
<proteinExistence type="predicted"/>
<accession>K6YLB1</accession>
<name>K6YLB1_9ALTE</name>
<dbReference type="STRING" id="493475.GARC_1980"/>
<dbReference type="EMBL" id="BAEO01000027">
    <property type="protein sequence ID" value="GAC18947.1"/>
    <property type="molecule type" value="Genomic_DNA"/>
</dbReference>
<dbReference type="Proteomes" id="UP000006327">
    <property type="component" value="Unassembled WGS sequence"/>
</dbReference>
<keyword evidence="2" id="KW-1185">Reference proteome</keyword>
<evidence type="ECO:0000313" key="2">
    <source>
        <dbReference type="Proteomes" id="UP000006327"/>
    </source>
</evidence>
<gene>
    <name evidence="1" type="ORF">GARC_1980</name>
</gene>
<protein>
    <submittedName>
        <fullName evidence="1">Uncharacterized protein</fullName>
    </submittedName>
</protein>
<reference evidence="1 2" key="1">
    <citation type="journal article" date="2017" name="Antonie Van Leeuwenhoek">
        <title>Rhizobium rhizosphaerae sp. nov., a novel species isolated from rice rhizosphere.</title>
        <authorList>
            <person name="Zhao J.J."/>
            <person name="Zhang J."/>
            <person name="Zhang R.J."/>
            <person name="Zhang C.W."/>
            <person name="Yin H.Q."/>
            <person name="Zhang X.X."/>
        </authorList>
    </citation>
    <scope>NUCLEOTIDE SEQUENCE [LARGE SCALE GENOMIC DNA]</scope>
    <source>
        <strain evidence="1 2">BSs20135</strain>
    </source>
</reference>
<organism evidence="1 2">
    <name type="scientific">Paraglaciecola arctica BSs20135</name>
    <dbReference type="NCBI Taxonomy" id="493475"/>
    <lineage>
        <taxon>Bacteria</taxon>
        <taxon>Pseudomonadati</taxon>
        <taxon>Pseudomonadota</taxon>
        <taxon>Gammaproteobacteria</taxon>
        <taxon>Alteromonadales</taxon>
        <taxon>Alteromonadaceae</taxon>
        <taxon>Paraglaciecola</taxon>
    </lineage>
</organism>
<comment type="caution">
    <text evidence="1">The sequence shown here is derived from an EMBL/GenBank/DDBJ whole genome shotgun (WGS) entry which is preliminary data.</text>
</comment>
<dbReference type="AlphaFoldDB" id="K6YLB1"/>